<dbReference type="PANTHER" id="PTHR22550:SF5">
    <property type="entry name" value="LEUCINE ZIPPER PROTEIN 4"/>
    <property type="match status" value="1"/>
</dbReference>
<dbReference type="Pfam" id="PF00092">
    <property type="entry name" value="VWA"/>
    <property type="match status" value="1"/>
</dbReference>
<evidence type="ECO:0000259" key="5">
    <source>
        <dbReference type="PROSITE" id="PS50234"/>
    </source>
</evidence>
<dbReference type="PROSITE" id="PS50234">
    <property type="entry name" value="VWFA"/>
    <property type="match status" value="1"/>
</dbReference>
<feature type="non-terminal residue" evidence="6">
    <location>
        <position position="304"/>
    </location>
</feature>
<reference evidence="6" key="1">
    <citation type="submission" date="2018-05" db="EMBL/GenBank/DDBJ databases">
        <authorList>
            <person name="Lanie J.A."/>
            <person name="Ng W.-L."/>
            <person name="Kazmierczak K.M."/>
            <person name="Andrzejewski T.M."/>
            <person name="Davidsen T.M."/>
            <person name="Wayne K.J."/>
            <person name="Tettelin H."/>
            <person name="Glass J.I."/>
            <person name="Rusch D."/>
            <person name="Podicherti R."/>
            <person name="Tsui H.-C.T."/>
            <person name="Winkler M.E."/>
        </authorList>
    </citation>
    <scope>NUCLEOTIDE SEQUENCE</scope>
</reference>
<sequence>VHIWRQDQASISFPGLRNIVKAGTTWAVRLQPLLPVLRTIALAACVVALARPQWGVETTNIYSEGIAIAMVVDISTSMGAIDLEVDDEKVNRLDVVKGAFREFVEGDDKEVTGREGDLIGMFTFARYADALSPLTLDHKALVKVLEEVEIVGLPEEDGTAIGDALVLAAEELRNASVSSRVMILLTDGSNNAGDTSPVDAARVADAFGVKVYTIGAGSQGQAMMPQISRDGSITYHPTQVYIDEYMLTQVAELTGGRYFRATDREGLEAIYTEIDRLETTTNMGEQYQRYTEGFPWVLAFALLL</sequence>
<evidence type="ECO:0000256" key="1">
    <source>
        <dbReference type="ARBA" id="ARBA00022475"/>
    </source>
</evidence>
<dbReference type="EMBL" id="UINC01134171">
    <property type="protein sequence ID" value="SVD17540.1"/>
    <property type="molecule type" value="Genomic_DNA"/>
</dbReference>
<feature type="domain" description="VWFA" evidence="5">
    <location>
        <begin position="67"/>
        <end position="274"/>
    </location>
</feature>
<keyword evidence="1" id="KW-1003">Cell membrane</keyword>
<evidence type="ECO:0000313" key="6">
    <source>
        <dbReference type="EMBL" id="SVD17540.1"/>
    </source>
</evidence>
<dbReference type="InterPro" id="IPR002035">
    <property type="entry name" value="VWF_A"/>
</dbReference>
<dbReference type="InterPro" id="IPR036465">
    <property type="entry name" value="vWFA_dom_sf"/>
</dbReference>
<protein>
    <recommendedName>
        <fullName evidence="5">VWFA domain-containing protein</fullName>
    </recommendedName>
</protein>
<dbReference type="PANTHER" id="PTHR22550">
    <property type="entry name" value="SPORE GERMINATION PROTEIN"/>
    <property type="match status" value="1"/>
</dbReference>
<dbReference type="Gene3D" id="3.40.50.410">
    <property type="entry name" value="von Willebrand factor, type A domain"/>
    <property type="match status" value="1"/>
</dbReference>
<keyword evidence="2" id="KW-0812">Transmembrane</keyword>
<gene>
    <name evidence="6" type="ORF">METZ01_LOCUS370394</name>
</gene>
<name>A0A382T5W3_9ZZZZ</name>
<feature type="non-terminal residue" evidence="6">
    <location>
        <position position="1"/>
    </location>
</feature>
<dbReference type="AlphaFoldDB" id="A0A382T5W3"/>
<keyword evidence="3" id="KW-1133">Transmembrane helix</keyword>
<dbReference type="SMART" id="SM00327">
    <property type="entry name" value="VWA"/>
    <property type="match status" value="1"/>
</dbReference>
<keyword evidence="4" id="KW-0472">Membrane</keyword>
<evidence type="ECO:0000256" key="2">
    <source>
        <dbReference type="ARBA" id="ARBA00022692"/>
    </source>
</evidence>
<evidence type="ECO:0000256" key="4">
    <source>
        <dbReference type="ARBA" id="ARBA00023136"/>
    </source>
</evidence>
<dbReference type="SUPFAM" id="SSF53300">
    <property type="entry name" value="vWA-like"/>
    <property type="match status" value="1"/>
</dbReference>
<proteinExistence type="predicted"/>
<accession>A0A382T5W3</accession>
<evidence type="ECO:0000256" key="3">
    <source>
        <dbReference type="ARBA" id="ARBA00022989"/>
    </source>
</evidence>
<dbReference type="InterPro" id="IPR050768">
    <property type="entry name" value="UPF0353/GerABKA_families"/>
</dbReference>
<organism evidence="6">
    <name type="scientific">marine metagenome</name>
    <dbReference type="NCBI Taxonomy" id="408172"/>
    <lineage>
        <taxon>unclassified sequences</taxon>
        <taxon>metagenomes</taxon>
        <taxon>ecological metagenomes</taxon>
    </lineage>
</organism>